<dbReference type="InterPro" id="IPR005064">
    <property type="entry name" value="BUG"/>
</dbReference>
<evidence type="ECO:0000256" key="2">
    <source>
        <dbReference type="SAM" id="SignalP"/>
    </source>
</evidence>
<dbReference type="RefSeq" id="WP_088148250.1">
    <property type="nucleotide sequence ID" value="NZ_BLWG01000300.1"/>
</dbReference>
<keyword evidence="2" id="KW-0732">Signal</keyword>
<dbReference type="InterPro" id="IPR042100">
    <property type="entry name" value="Bug_dom1"/>
</dbReference>
<proteinExistence type="inferred from homology"/>
<dbReference type="Gene3D" id="3.40.190.10">
    <property type="entry name" value="Periplasmic binding protein-like II"/>
    <property type="match status" value="1"/>
</dbReference>
<comment type="similarity">
    <text evidence="1">Belongs to the UPF0065 (bug) family.</text>
</comment>
<dbReference type="SUPFAM" id="SSF53850">
    <property type="entry name" value="Periplasmic binding protein-like II"/>
    <property type="match status" value="1"/>
</dbReference>
<dbReference type="Gene3D" id="3.40.190.150">
    <property type="entry name" value="Bordetella uptake gene, domain 1"/>
    <property type="match status" value="1"/>
</dbReference>
<dbReference type="EMBL" id="CP054569">
    <property type="protein sequence ID" value="QKQ47712.1"/>
    <property type="molecule type" value="Genomic_DNA"/>
</dbReference>
<dbReference type="PANTHER" id="PTHR42928:SF5">
    <property type="entry name" value="BLR1237 PROTEIN"/>
    <property type="match status" value="1"/>
</dbReference>
<evidence type="ECO:0000313" key="4">
    <source>
        <dbReference type="Proteomes" id="UP000509782"/>
    </source>
</evidence>
<dbReference type="AlphaFoldDB" id="A0A3R9G1E7"/>
<sequence length="321" mass="34170">MTTPKLALAALLSLGTLGAAANAAYPEQPIQLIVPYAGGGAADQMARRFAKSISETLSTPVVVVNKPGGNTVIGTDLVVKDKPDGYKLLMVTNTNVVLNPLIYQKLPYDADKDLKTISINVEAPLVVLANNNMPFKTLSELQRYGQQHPGKLNYSSASATGPLSLTVEKLKKALDFGMEPIAYSGGAPALMAVMGGEVQVGIDAFSGSLPSIRAGKVRALAVTSEQRLEVMPDIPTAAETSPGFKGSVWYGFAVRAGTPSDIQEALKAAIDKAALDPDLNKTLTEQGLVVFKNKTQAEIDRFIAEDREGFEKIIREQDIKL</sequence>
<dbReference type="OrthoDB" id="8678477at2"/>
<dbReference type="PANTHER" id="PTHR42928">
    <property type="entry name" value="TRICARBOXYLATE-BINDING PROTEIN"/>
    <property type="match status" value="1"/>
</dbReference>
<reference evidence="3 4" key="1">
    <citation type="submission" date="2020-05" db="EMBL/GenBank/DDBJ databases">
        <title>FDA dAtabase for Regulatory Grade micrObial Sequences (FDA-ARGOS): Supporting development and validation of Infectious Disease Dx tests.</title>
        <authorList>
            <person name="Sproer C."/>
            <person name="Gronow S."/>
            <person name="Severitt S."/>
            <person name="Schroder I."/>
            <person name="Tallon L."/>
            <person name="Sadzewicz L."/>
            <person name="Zhao X."/>
            <person name="Vavikolanu K."/>
            <person name="Mehta A."/>
            <person name="Aluvathingal J."/>
            <person name="Nadendla S."/>
            <person name="Myers T."/>
            <person name="Yan Y."/>
            <person name="Sichtig H."/>
        </authorList>
    </citation>
    <scope>NUCLEOTIDE SEQUENCE [LARGE SCALE GENOMIC DNA]</scope>
    <source>
        <strain evidence="3 4">FDAARGOS_787</strain>
    </source>
</reference>
<dbReference type="CDD" id="cd07012">
    <property type="entry name" value="PBP2_Bug_TTT"/>
    <property type="match status" value="1"/>
</dbReference>
<gene>
    <name evidence="3" type="ORF">FOC81_13845</name>
</gene>
<organism evidence="3 4">
    <name type="scientific">Achromobacter denitrificans</name>
    <name type="common">Alcaligenes denitrificans</name>
    <dbReference type="NCBI Taxonomy" id="32002"/>
    <lineage>
        <taxon>Bacteria</taxon>
        <taxon>Pseudomonadati</taxon>
        <taxon>Pseudomonadota</taxon>
        <taxon>Betaproteobacteria</taxon>
        <taxon>Burkholderiales</taxon>
        <taxon>Alcaligenaceae</taxon>
        <taxon>Achromobacter</taxon>
    </lineage>
</organism>
<protein>
    <submittedName>
        <fullName evidence="3">Tripartite tricarboxylate transporter substrate binding protein</fullName>
    </submittedName>
</protein>
<feature type="chain" id="PRO_5030082691" evidence="2">
    <location>
        <begin position="24"/>
        <end position="321"/>
    </location>
</feature>
<name>A0A3R9G1E7_ACHDE</name>
<dbReference type="Proteomes" id="UP000509782">
    <property type="component" value="Chromosome"/>
</dbReference>
<dbReference type="PIRSF" id="PIRSF017082">
    <property type="entry name" value="YflP"/>
    <property type="match status" value="1"/>
</dbReference>
<evidence type="ECO:0000256" key="1">
    <source>
        <dbReference type="ARBA" id="ARBA00006987"/>
    </source>
</evidence>
<evidence type="ECO:0000313" key="3">
    <source>
        <dbReference type="EMBL" id="QKQ47712.1"/>
    </source>
</evidence>
<accession>A0A3R9G1E7</accession>
<feature type="signal peptide" evidence="2">
    <location>
        <begin position="1"/>
        <end position="23"/>
    </location>
</feature>
<dbReference type="STRING" id="32002.BVK87_23085"/>
<dbReference type="Pfam" id="PF03401">
    <property type="entry name" value="TctC"/>
    <property type="match status" value="1"/>
</dbReference>